<evidence type="ECO:0000313" key="2">
    <source>
        <dbReference type="EMBL" id="QDU39419.1"/>
    </source>
</evidence>
<keyword evidence="1" id="KW-1133">Transmembrane helix</keyword>
<organism evidence="2 3">
    <name type="scientific">Maioricimonas rarisocia</name>
    <dbReference type="NCBI Taxonomy" id="2528026"/>
    <lineage>
        <taxon>Bacteria</taxon>
        <taxon>Pseudomonadati</taxon>
        <taxon>Planctomycetota</taxon>
        <taxon>Planctomycetia</taxon>
        <taxon>Planctomycetales</taxon>
        <taxon>Planctomycetaceae</taxon>
        <taxon>Maioricimonas</taxon>
    </lineage>
</organism>
<sequence length="154" mass="16879">MHTSSIQPEERIRVMQIITLAMVAGVVMFGVVAVLIVGALDEPSESQFISLFAVGVTGLMFGLHLFVPEIVARQAAASAGSLDWYQVYQVRTIVGLALLEGAAFFNIVACILEHNWWSLAVAGGLVFWMLARFPTRSGVEQWIETQKVAQDAQR</sequence>
<name>A0A517ZAG8_9PLAN</name>
<feature type="transmembrane region" description="Helical" evidence="1">
    <location>
        <begin position="48"/>
        <end position="67"/>
    </location>
</feature>
<proteinExistence type="predicted"/>
<evidence type="ECO:0000256" key="1">
    <source>
        <dbReference type="SAM" id="Phobius"/>
    </source>
</evidence>
<dbReference type="Proteomes" id="UP000320496">
    <property type="component" value="Chromosome"/>
</dbReference>
<feature type="transmembrane region" description="Helical" evidence="1">
    <location>
        <begin position="114"/>
        <end position="131"/>
    </location>
</feature>
<feature type="transmembrane region" description="Helical" evidence="1">
    <location>
        <begin position="88"/>
        <end position="108"/>
    </location>
</feature>
<dbReference type="EMBL" id="CP036275">
    <property type="protein sequence ID" value="QDU39419.1"/>
    <property type="molecule type" value="Genomic_DNA"/>
</dbReference>
<reference evidence="2 3" key="1">
    <citation type="submission" date="2019-02" db="EMBL/GenBank/DDBJ databases">
        <title>Deep-cultivation of Planctomycetes and their phenomic and genomic characterization uncovers novel biology.</title>
        <authorList>
            <person name="Wiegand S."/>
            <person name="Jogler M."/>
            <person name="Boedeker C."/>
            <person name="Pinto D."/>
            <person name="Vollmers J."/>
            <person name="Rivas-Marin E."/>
            <person name="Kohn T."/>
            <person name="Peeters S.H."/>
            <person name="Heuer A."/>
            <person name="Rast P."/>
            <person name="Oberbeckmann S."/>
            <person name="Bunk B."/>
            <person name="Jeske O."/>
            <person name="Meyerdierks A."/>
            <person name="Storesund J.E."/>
            <person name="Kallscheuer N."/>
            <person name="Luecker S."/>
            <person name="Lage O.M."/>
            <person name="Pohl T."/>
            <person name="Merkel B.J."/>
            <person name="Hornburger P."/>
            <person name="Mueller R.-W."/>
            <person name="Bruemmer F."/>
            <person name="Labrenz M."/>
            <person name="Spormann A.M."/>
            <person name="Op den Camp H."/>
            <person name="Overmann J."/>
            <person name="Amann R."/>
            <person name="Jetten M.S.M."/>
            <person name="Mascher T."/>
            <person name="Medema M.H."/>
            <person name="Devos D.P."/>
            <person name="Kaster A.-K."/>
            <person name="Ovreas L."/>
            <person name="Rohde M."/>
            <person name="Galperin M.Y."/>
            <person name="Jogler C."/>
        </authorList>
    </citation>
    <scope>NUCLEOTIDE SEQUENCE [LARGE SCALE GENOMIC DNA]</scope>
    <source>
        <strain evidence="2 3">Mal4</strain>
    </source>
</reference>
<dbReference type="RefSeq" id="WP_145370602.1">
    <property type="nucleotide sequence ID" value="NZ_CP036275.1"/>
</dbReference>
<evidence type="ECO:0000313" key="3">
    <source>
        <dbReference type="Proteomes" id="UP000320496"/>
    </source>
</evidence>
<keyword evidence="1" id="KW-0812">Transmembrane</keyword>
<feature type="transmembrane region" description="Helical" evidence="1">
    <location>
        <begin position="12"/>
        <end position="36"/>
    </location>
</feature>
<keyword evidence="1" id="KW-0472">Membrane</keyword>
<dbReference type="KEGG" id="mri:Mal4_37640"/>
<dbReference type="AlphaFoldDB" id="A0A517ZAG8"/>
<keyword evidence="3" id="KW-1185">Reference proteome</keyword>
<accession>A0A517ZAG8</accession>
<dbReference type="OrthoDB" id="292740at2"/>
<gene>
    <name evidence="2" type="ORF">Mal4_37640</name>
</gene>
<protein>
    <submittedName>
        <fullName evidence="2">Uncharacterized protein</fullName>
    </submittedName>
</protein>